<dbReference type="GeneID" id="28821248"/>
<feature type="transmembrane region" description="Helical" evidence="7">
    <location>
        <begin position="404"/>
        <end position="425"/>
    </location>
</feature>
<dbReference type="PROSITE" id="PS50850">
    <property type="entry name" value="MFS"/>
    <property type="match status" value="1"/>
</dbReference>
<keyword evidence="3 7" id="KW-0812">Transmembrane</keyword>
<feature type="transmembrane region" description="Helical" evidence="7">
    <location>
        <begin position="437"/>
        <end position="456"/>
    </location>
</feature>
<feature type="domain" description="Major facilitator superfamily (MFS) profile" evidence="8">
    <location>
        <begin position="52"/>
        <end position="496"/>
    </location>
</feature>
<reference evidence="9 10" key="1">
    <citation type="submission" date="2015-10" db="EMBL/GenBank/DDBJ databases">
        <title>Full genome of DAOMC 229536 Phialocephala scopiformis, a fungal endophyte of spruce producing the potent anti-insectan compound rugulosin.</title>
        <authorList>
            <consortium name="DOE Joint Genome Institute"/>
            <person name="Walker A.K."/>
            <person name="Frasz S.L."/>
            <person name="Seifert K.A."/>
            <person name="Miller J.D."/>
            <person name="Mondo S.J."/>
            <person name="Labutti K."/>
            <person name="Lipzen A."/>
            <person name="Dockter R."/>
            <person name="Kennedy M."/>
            <person name="Grigoriev I.V."/>
            <person name="Spatafora J.W."/>
        </authorList>
    </citation>
    <scope>NUCLEOTIDE SEQUENCE [LARGE SCALE GENOMIC DNA]</scope>
    <source>
        <strain evidence="9 10">CBS 120377</strain>
    </source>
</reference>
<keyword evidence="5 7" id="KW-0472">Membrane</keyword>
<evidence type="ECO:0000256" key="7">
    <source>
        <dbReference type="SAM" id="Phobius"/>
    </source>
</evidence>
<evidence type="ECO:0000256" key="2">
    <source>
        <dbReference type="ARBA" id="ARBA00022448"/>
    </source>
</evidence>
<dbReference type="GO" id="GO:0016020">
    <property type="term" value="C:membrane"/>
    <property type="evidence" value="ECO:0007669"/>
    <property type="project" value="UniProtKB-SubCell"/>
</dbReference>
<dbReference type="FunFam" id="1.20.1250.20:FF:000064">
    <property type="entry name" value="MFS allantoate transporter"/>
    <property type="match status" value="1"/>
</dbReference>
<feature type="transmembrane region" description="Helical" evidence="7">
    <location>
        <begin position="148"/>
        <end position="169"/>
    </location>
</feature>
<dbReference type="Pfam" id="PF07690">
    <property type="entry name" value="MFS_1"/>
    <property type="match status" value="1"/>
</dbReference>
<comment type="subcellular location">
    <subcellularLocation>
        <location evidence="1">Membrane</location>
        <topology evidence="1">Multi-pass membrane protein</topology>
    </subcellularLocation>
</comment>
<dbReference type="InterPro" id="IPR036259">
    <property type="entry name" value="MFS_trans_sf"/>
</dbReference>
<keyword evidence="4 7" id="KW-1133">Transmembrane helix</keyword>
<evidence type="ECO:0000256" key="5">
    <source>
        <dbReference type="ARBA" id="ARBA00023136"/>
    </source>
</evidence>
<sequence length="496" mass="54992">MPEIEIKGIAASNQFPTEKDGSLGEVLDVEVGALPFTAEEERRVKLKTDLVILPLLCCVFFLQYLDKQSLSYASVFGLITDLKLKGTEYSWCSSIFYIGQLVSEYPFIYLMSRLPLAKFVGFTIVIWGIVCMCLAAPSNYAGFATVRFLLGFCEGAVSPAFVTISSIWYRKSEHPMRIGAWITMNGLAQIVGALLMYGIGKNSSFPLAPWRILFLICGALTSAMGVVFFFVMPSGPDTAWFFTAREREVAAMRLARDHEGGDKTNFSMPQLLEALTDIKSWITFGFGVLVTMPSLVLTFASLVISNIGYDKFHTMLYTAPSGAVQIFFIWIGVLGCHLFPRNRSLIVMILVIVPLIGNILLLKLSLSSGWGMIVASWLASVISDIFSITLSLSASNVKGNTKRAVVNTMYFIGYCAGCIGAPQLWLSNQKPRYKQGLITDLVAWGILLMVMPYYWYICHSENKRRDKLEAEGGNTAIFEKGADVTDGEDLSFRYNC</sequence>
<dbReference type="AlphaFoldDB" id="A0A194XSA0"/>
<evidence type="ECO:0000256" key="6">
    <source>
        <dbReference type="ARBA" id="ARBA00037968"/>
    </source>
</evidence>
<feature type="transmembrane region" description="Helical" evidence="7">
    <location>
        <begin position="345"/>
        <end position="362"/>
    </location>
</feature>
<feature type="transmembrane region" description="Helical" evidence="7">
    <location>
        <begin position="212"/>
        <end position="232"/>
    </location>
</feature>
<dbReference type="PANTHER" id="PTHR43791">
    <property type="entry name" value="PERMEASE-RELATED"/>
    <property type="match status" value="1"/>
</dbReference>
<feature type="transmembrane region" description="Helical" evidence="7">
    <location>
        <begin position="316"/>
        <end position="339"/>
    </location>
</feature>
<evidence type="ECO:0000313" key="9">
    <source>
        <dbReference type="EMBL" id="KUJ22919.1"/>
    </source>
</evidence>
<feature type="transmembrane region" description="Helical" evidence="7">
    <location>
        <begin position="181"/>
        <end position="200"/>
    </location>
</feature>
<dbReference type="PANTHER" id="PTHR43791:SF103">
    <property type="entry name" value="MAJOR FACILITATOR SUPERFAMILY (MFS) PROFILE DOMAIN-CONTAINING PROTEIN-RELATED"/>
    <property type="match status" value="1"/>
</dbReference>
<organism evidence="9 10">
    <name type="scientific">Mollisia scopiformis</name>
    <name type="common">Conifer needle endophyte fungus</name>
    <name type="synonym">Phialocephala scopiformis</name>
    <dbReference type="NCBI Taxonomy" id="149040"/>
    <lineage>
        <taxon>Eukaryota</taxon>
        <taxon>Fungi</taxon>
        <taxon>Dikarya</taxon>
        <taxon>Ascomycota</taxon>
        <taxon>Pezizomycotina</taxon>
        <taxon>Leotiomycetes</taxon>
        <taxon>Helotiales</taxon>
        <taxon>Mollisiaceae</taxon>
        <taxon>Mollisia</taxon>
    </lineage>
</organism>
<evidence type="ECO:0000313" key="10">
    <source>
        <dbReference type="Proteomes" id="UP000070700"/>
    </source>
</evidence>
<dbReference type="InterPro" id="IPR011701">
    <property type="entry name" value="MFS"/>
</dbReference>
<evidence type="ECO:0000259" key="8">
    <source>
        <dbReference type="PROSITE" id="PS50850"/>
    </source>
</evidence>
<dbReference type="GO" id="GO:0022857">
    <property type="term" value="F:transmembrane transporter activity"/>
    <property type="evidence" value="ECO:0007669"/>
    <property type="project" value="InterPro"/>
</dbReference>
<feature type="transmembrane region" description="Helical" evidence="7">
    <location>
        <begin position="281"/>
        <end position="304"/>
    </location>
</feature>
<dbReference type="EMBL" id="KQ947406">
    <property type="protein sequence ID" value="KUJ22919.1"/>
    <property type="molecule type" value="Genomic_DNA"/>
</dbReference>
<dbReference type="SUPFAM" id="SSF103473">
    <property type="entry name" value="MFS general substrate transporter"/>
    <property type="match status" value="1"/>
</dbReference>
<dbReference type="KEGG" id="psco:LY89DRAFT_637280"/>
<feature type="transmembrane region" description="Helical" evidence="7">
    <location>
        <begin position="116"/>
        <end position="136"/>
    </location>
</feature>
<evidence type="ECO:0000256" key="4">
    <source>
        <dbReference type="ARBA" id="ARBA00022989"/>
    </source>
</evidence>
<dbReference type="InParanoid" id="A0A194XSA0"/>
<evidence type="ECO:0000256" key="3">
    <source>
        <dbReference type="ARBA" id="ARBA00022692"/>
    </source>
</evidence>
<dbReference type="InterPro" id="IPR020846">
    <property type="entry name" value="MFS_dom"/>
</dbReference>
<feature type="transmembrane region" description="Helical" evidence="7">
    <location>
        <begin position="369"/>
        <end position="392"/>
    </location>
</feature>
<dbReference type="Gene3D" id="1.20.1250.20">
    <property type="entry name" value="MFS general substrate transporter like domains"/>
    <property type="match status" value="1"/>
</dbReference>
<evidence type="ECO:0000256" key="1">
    <source>
        <dbReference type="ARBA" id="ARBA00004141"/>
    </source>
</evidence>
<gene>
    <name evidence="9" type="ORF">LY89DRAFT_637280</name>
</gene>
<protein>
    <submittedName>
        <fullName evidence="9">Pantothenate transporter</fullName>
    </submittedName>
</protein>
<keyword evidence="10" id="KW-1185">Reference proteome</keyword>
<comment type="similarity">
    <text evidence="6">Belongs to the major facilitator superfamily. Allantoate permease family.</text>
</comment>
<dbReference type="OrthoDB" id="6730379at2759"/>
<name>A0A194XSA0_MOLSC</name>
<keyword evidence="2" id="KW-0813">Transport</keyword>
<accession>A0A194XSA0</accession>
<dbReference type="Proteomes" id="UP000070700">
    <property type="component" value="Unassembled WGS sequence"/>
</dbReference>
<proteinExistence type="inferred from homology"/>
<dbReference type="RefSeq" id="XP_018077274.1">
    <property type="nucleotide sequence ID" value="XM_018211522.1"/>
</dbReference>